<evidence type="ECO:0000256" key="1">
    <source>
        <dbReference type="ARBA" id="ARBA00004651"/>
    </source>
</evidence>
<reference evidence="10" key="1">
    <citation type="journal article" date="2013" name="Genome Announc.">
        <title>Draft Genome Sequence of Loktanella cinnabarina LL-001T, Isolated from Deep-Sea Floor Sediment.</title>
        <authorList>
            <person name="Nishi S."/>
            <person name="Tsubouchi T."/>
            <person name="Takaki Y."/>
            <person name="Koyanagi R."/>
            <person name="Satoh N."/>
            <person name="Maruyama T."/>
            <person name="Hatada Y."/>
        </authorList>
    </citation>
    <scope>NUCLEOTIDE SEQUENCE [LARGE SCALE GENOMIC DNA]</scope>
    <source>
        <strain evidence="10">LL-001</strain>
    </source>
</reference>
<keyword evidence="3" id="KW-1003">Cell membrane</keyword>
<comment type="caution">
    <text evidence="10">The sequence shown here is derived from an EMBL/GenBank/DDBJ whole genome shotgun (WGS) entry which is preliminary data.</text>
</comment>
<comment type="subcellular location">
    <subcellularLocation>
        <location evidence="1">Cell membrane</location>
        <topology evidence="1">Multi-pass membrane protein</topology>
    </subcellularLocation>
</comment>
<gene>
    <name evidence="10" type="ORF">MBELCI_0140</name>
</gene>
<keyword evidence="4 7" id="KW-0812">Transmembrane</keyword>
<evidence type="ECO:0000259" key="9">
    <source>
        <dbReference type="Pfam" id="PF20730"/>
    </source>
</evidence>
<dbReference type="Gene3D" id="3.30.240.20">
    <property type="entry name" value="bsu07140 like domains"/>
    <property type="match status" value="1"/>
</dbReference>
<protein>
    <recommendedName>
        <fullName evidence="12">DUF421 domain-containing protein</fullName>
    </recommendedName>
</protein>
<evidence type="ECO:0000256" key="6">
    <source>
        <dbReference type="ARBA" id="ARBA00023136"/>
    </source>
</evidence>
<feature type="domain" description="YetF-like N-terminal transmembrane" evidence="9">
    <location>
        <begin position="22"/>
        <end position="86"/>
    </location>
</feature>
<keyword evidence="11" id="KW-1185">Reference proteome</keyword>
<name>U3AH17_9RHOB</name>
<dbReference type="AlphaFoldDB" id="U3AH17"/>
<feature type="transmembrane region" description="Helical" evidence="7">
    <location>
        <begin position="44"/>
        <end position="63"/>
    </location>
</feature>
<evidence type="ECO:0008006" key="12">
    <source>
        <dbReference type="Google" id="ProtNLM"/>
    </source>
</evidence>
<sequence>MMTQDMLFQGWSGLLRTLIVGTLAYIGLVTFLRISGKRTLAKLNAFDLVVTVAIGSTLATILLSKSVALAEGFTAFALLIGLQYLVTTGSVMWPRFARTVRSEPRLVMHKGEFLHDALRRERVTEEELLSVIRNNGSAAPDEIAAVVLESDGSFSVIPKPEGGDTANFASADLPGRG</sequence>
<accession>U3AH17</accession>
<dbReference type="eggNOG" id="COG2323">
    <property type="taxonomic scope" value="Bacteria"/>
</dbReference>
<dbReference type="PANTHER" id="PTHR34582">
    <property type="entry name" value="UPF0702 TRANSMEMBRANE PROTEIN YCAP"/>
    <property type="match status" value="1"/>
</dbReference>
<dbReference type="GO" id="GO:0005886">
    <property type="term" value="C:plasma membrane"/>
    <property type="evidence" value="ECO:0007669"/>
    <property type="project" value="UniProtKB-SubCell"/>
</dbReference>
<dbReference type="STRING" id="1337093.MBELCI_0140"/>
<keyword evidence="5 7" id="KW-1133">Transmembrane helix</keyword>
<evidence type="ECO:0000259" key="8">
    <source>
        <dbReference type="Pfam" id="PF04239"/>
    </source>
</evidence>
<dbReference type="InterPro" id="IPR023090">
    <property type="entry name" value="UPF0702_alpha/beta_dom_sf"/>
</dbReference>
<dbReference type="EMBL" id="BATB01000001">
    <property type="protein sequence ID" value="GAD54088.1"/>
    <property type="molecule type" value="Genomic_DNA"/>
</dbReference>
<evidence type="ECO:0000256" key="3">
    <source>
        <dbReference type="ARBA" id="ARBA00022475"/>
    </source>
</evidence>
<evidence type="ECO:0000313" key="10">
    <source>
        <dbReference type="EMBL" id="GAD54088.1"/>
    </source>
</evidence>
<dbReference type="PANTHER" id="PTHR34582:SF6">
    <property type="entry name" value="UPF0702 TRANSMEMBRANE PROTEIN YCAP"/>
    <property type="match status" value="1"/>
</dbReference>
<evidence type="ECO:0000313" key="11">
    <source>
        <dbReference type="Proteomes" id="UP000016566"/>
    </source>
</evidence>
<comment type="similarity">
    <text evidence="2">Belongs to the UPF0702 family.</text>
</comment>
<evidence type="ECO:0000256" key="4">
    <source>
        <dbReference type="ARBA" id="ARBA00022692"/>
    </source>
</evidence>
<organism evidence="10 11">
    <name type="scientific">Limimaricola cinnabarinus LL-001</name>
    <dbReference type="NCBI Taxonomy" id="1337093"/>
    <lineage>
        <taxon>Bacteria</taxon>
        <taxon>Pseudomonadati</taxon>
        <taxon>Pseudomonadota</taxon>
        <taxon>Alphaproteobacteria</taxon>
        <taxon>Rhodobacterales</taxon>
        <taxon>Paracoccaceae</taxon>
        <taxon>Limimaricola</taxon>
    </lineage>
</organism>
<proteinExistence type="inferred from homology"/>
<feature type="domain" description="YetF C-terminal" evidence="8">
    <location>
        <begin position="93"/>
        <end position="161"/>
    </location>
</feature>
<dbReference type="Pfam" id="PF04239">
    <property type="entry name" value="DUF421"/>
    <property type="match status" value="1"/>
</dbReference>
<dbReference type="Pfam" id="PF20730">
    <property type="entry name" value="YetF_N"/>
    <property type="match status" value="1"/>
</dbReference>
<evidence type="ECO:0000256" key="7">
    <source>
        <dbReference type="SAM" id="Phobius"/>
    </source>
</evidence>
<evidence type="ECO:0000256" key="5">
    <source>
        <dbReference type="ARBA" id="ARBA00022989"/>
    </source>
</evidence>
<keyword evidence="6 7" id="KW-0472">Membrane</keyword>
<feature type="transmembrane region" description="Helical" evidence="7">
    <location>
        <begin position="12"/>
        <end position="32"/>
    </location>
</feature>
<evidence type="ECO:0000256" key="2">
    <source>
        <dbReference type="ARBA" id="ARBA00006448"/>
    </source>
</evidence>
<dbReference type="InterPro" id="IPR007353">
    <property type="entry name" value="DUF421"/>
</dbReference>
<feature type="transmembrane region" description="Helical" evidence="7">
    <location>
        <begin position="75"/>
        <end position="96"/>
    </location>
</feature>
<dbReference type="Proteomes" id="UP000016566">
    <property type="component" value="Unassembled WGS sequence"/>
</dbReference>
<dbReference type="InterPro" id="IPR048454">
    <property type="entry name" value="YetF_N"/>
</dbReference>